<dbReference type="RefSeq" id="WP_088418058.1">
    <property type="nucleotide sequence ID" value="NZ_NJBA01000004.1"/>
</dbReference>
<evidence type="ECO:0000313" key="7">
    <source>
        <dbReference type="Proteomes" id="UP000198145"/>
    </source>
</evidence>
<evidence type="ECO:0000256" key="1">
    <source>
        <dbReference type="ARBA" id="ARBA00022490"/>
    </source>
</evidence>
<feature type="compositionally biased region" description="Polar residues" evidence="5">
    <location>
        <begin position="295"/>
        <end position="306"/>
    </location>
</feature>
<feature type="compositionally biased region" description="Pro residues" evidence="5">
    <location>
        <begin position="312"/>
        <end position="324"/>
    </location>
</feature>
<proteinExistence type="predicted"/>
<dbReference type="eggNOG" id="COG1386">
    <property type="taxonomic scope" value="Bacteria"/>
</dbReference>
<accession>A0A2D0AF63</accession>
<sequence>MNLSDPQELATLLEGILLAAGKPMSLERLGELFEEAERPEPQQFRDALAVLSLSCSGRAFELKEVATGYRLQVREKFASWVGRLWEERPQRYSRALLETLALIAYRQPITRGEIEEIRGVAVNTQIVKTLMEREWIRIVGYREVPGRPAMLATTRTFLDYFNLKSLEDLPPLAELKLMEPEPQPILEDMAPVASLPSPEEYDEDYIPPSLQALADQAVRDAGEEPEPAPPEEPKEETSFRSLLAELDEMEQGLKTDFDDLIDRPPSDDEDTGVDADFSGVHGLPEVEPQDEAQVPVQSGAQGQPETQARPDLPAPSPAPAPPVPAQDEWDEERALREAMLEEMEFNARNRDH</sequence>
<dbReference type="GO" id="GO:0051301">
    <property type="term" value="P:cell division"/>
    <property type="evidence" value="ECO:0007669"/>
    <property type="project" value="UniProtKB-KW"/>
</dbReference>
<evidence type="ECO:0000256" key="3">
    <source>
        <dbReference type="ARBA" id="ARBA00022829"/>
    </source>
</evidence>
<dbReference type="InterPro" id="IPR036388">
    <property type="entry name" value="WH-like_DNA-bd_sf"/>
</dbReference>
<dbReference type="NCBIfam" id="TIGR00281">
    <property type="entry name" value="SMC-Scp complex subunit ScpB"/>
    <property type="match status" value="1"/>
</dbReference>
<comment type="caution">
    <text evidence="6">The sequence shown here is derived from an EMBL/GenBank/DDBJ whole genome shotgun (WGS) entry which is preliminary data.</text>
</comment>
<protein>
    <submittedName>
        <fullName evidence="6">SMC-Scp complex subunit ScpB</fullName>
    </submittedName>
</protein>
<dbReference type="Pfam" id="PF04079">
    <property type="entry name" value="SMC_ScpB"/>
    <property type="match status" value="1"/>
</dbReference>
<dbReference type="PANTHER" id="PTHR34298">
    <property type="entry name" value="SEGREGATION AND CONDENSATION PROTEIN B"/>
    <property type="match status" value="1"/>
</dbReference>
<evidence type="ECO:0000256" key="5">
    <source>
        <dbReference type="SAM" id="MobiDB-lite"/>
    </source>
</evidence>
<feature type="compositionally biased region" description="Basic and acidic residues" evidence="5">
    <location>
        <begin position="251"/>
        <end position="266"/>
    </location>
</feature>
<reference evidence="6 7" key="1">
    <citation type="submission" date="2017-06" db="EMBL/GenBank/DDBJ databases">
        <title>Draft genome of Pseudomonas nitroreducens DF05.</title>
        <authorList>
            <person name="Iyer R."/>
        </authorList>
    </citation>
    <scope>NUCLEOTIDE SEQUENCE [LARGE SCALE GENOMIC DNA]</scope>
    <source>
        <strain evidence="6 7">DF05</strain>
    </source>
</reference>
<dbReference type="Proteomes" id="UP000198145">
    <property type="component" value="Unassembled WGS sequence"/>
</dbReference>
<dbReference type="GO" id="GO:0051304">
    <property type="term" value="P:chromosome separation"/>
    <property type="evidence" value="ECO:0007669"/>
    <property type="project" value="InterPro"/>
</dbReference>
<gene>
    <name evidence="6" type="primary">scpB</name>
    <name evidence="6" type="ORF">CEG18_14360</name>
</gene>
<dbReference type="InterPro" id="IPR036390">
    <property type="entry name" value="WH_DNA-bd_sf"/>
</dbReference>
<keyword evidence="3" id="KW-0159">Chromosome partition</keyword>
<dbReference type="EMBL" id="NJBA01000004">
    <property type="protein sequence ID" value="OWP50712.1"/>
    <property type="molecule type" value="Genomic_DNA"/>
</dbReference>
<dbReference type="PANTHER" id="PTHR34298:SF2">
    <property type="entry name" value="SEGREGATION AND CONDENSATION PROTEIN B"/>
    <property type="match status" value="1"/>
</dbReference>
<name>A0A2D0AF63_PSENT</name>
<dbReference type="InterPro" id="IPR005234">
    <property type="entry name" value="ScpB_csome_segregation"/>
</dbReference>
<keyword evidence="1" id="KW-0963">Cytoplasm</keyword>
<feature type="region of interest" description="Disordered" evidence="5">
    <location>
        <begin position="217"/>
        <end position="333"/>
    </location>
</feature>
<dbReference type="AlphaFoldDB" id="A0A2D0AF63"/>
<keyword evidence="2" id="KW-0132">Cell division</keyword>
<dbReference type="STRING" id="46680.GCA_000807755_05538"/>
<evidence type="ECO:0000313" key="6">
    <source>
        <dbReference type="EMBL" id="OWP50712.1"/>
    </source>
</evidence>
<dbReference type="Gene3D" id="1.10.10.10">
    <property type="entry name" value="Winged helix-like DNA-binding domain superfamily/Winged helix DNA-binding domain"/>
    <property type="match status" value="2"/>
</dbReference>
<dbReference type="SUPFAM" id="SSF46785">
    <property type="entry name" value="Winged helix' DNA-binding domain"/>
    <property type="match status" value="2"/>
</dbReference>
<keyword evidence="4" id="KW-0131">Cell cycle</keyword>
<organism evidence="6 7">
    <name type="scientific">Pseudomonas nitroreducens</name>
    <dbReference type="NCBI Taxonomy" id="46680"/>
    <lineage>
        <taxon>Bacteria</taxon>
        <taxon>Pseudomonadati</taxon>
        <taxon>Pseudomonadota</taxon>
        <taxon>Gammaproteobacteria</taxon>
        <taxon>Pseudomonadales</taxon>
        <taxon>Pseudomonadaceae</taxon>
        <taxon>Pseudomonas</taxon>
    </lineage>
</organism>
<evidence type="ECO:0000256" key="4">
    <source>
        <dbReference type="ARBA" id="ARBA00023306"/>
    </source>
</evidence>
<evidence type="ECO:0000256" key="2">
    <source>
        <dbReference type="ARBA" id="ARBA00022618"/>
    </source>
</evidence>